<feature type="compositionally biased region" description="Polar residues" evidence="4">
    <location>
        <begin position="507"/>
        <end position="530"/>
    </location>
</feature>
<evidence type="ECO:0000256" key="4">
    <source>
        <dbReference type="SAM" id="MobiDB-lite"/>
    </source>
</evidence>
<dbReference type="SMART" id="SM00698">
    <property type="entry name" value="MORN"/>
    <property type="match status" value="4"/>
</dbReference>
<dbReference type="InterPro" id="IPR051984">
    <property type="entry name" value="Alsin"/>
</dbReference>
<dbReference type="Pfam" id="PF02204">
    <property type="entry name" value="VPS9"/>
    <property type="match status" value="1"/>
</dbReference>
<dbReference type="Gene3D" id="2.30.29.30">
    <property type="entry name" value="Pleckstrin-homology domain (PH domain)/Phosphotyrosine-binding domain (PTB)"/>
    <property type="match status" value="1"/>
</dbReference>
<evidence type="ECO:0000256" key="3">
    <source>
        <dbReference type="PROSITE-ProRule" id="PRU00235"/>
    </source>
</evidence>
<dbReference type="Pfam" id="PF25383">
    <property type="entry name" value="PH_alsin"/>
    <property type="match status" value="1"/>
</dbReference>
<dbReference type="Gene3D" id="2.130.10.30">
    <property type="entry name" value="Regulator of chromosome condensation 1/beta-lactamase-inhibitor protein II"/>
    <property type="match status" value="2"/>
</dbReference>
<dbReference type="InterPro" id="IPR059093">
    <property type="entry name" value="HA_Alsin"/>
</dbReference>
<comment type="caution">
    <text evidence="6">The sequence shown here is derived from an EMBL/GenBank/DDBJ whole genome shotgun (WGS) entry which is preliminary data.</text>
</comment>
<sequence length="1680" mass="188166">MQGKRDEEKDGQVTLWQGYYGNEVEVVTFPIFSNKQIFKVALGGEHSLFLTKNGEVYTCGENKHGQLGIGSLEPQYIYDPVHLQFFSDKSITDIGCGTHHSAAVTSTGQVYCWGDSSSGQCGIDKSEVTTPYLVKIQSESLEFCEHGVCGPSDDVVVTQVACGQSHTVALSSEKELWVWGSGLGLGLGGVLKSVTPQRLDSLCGRNVLSICSGDNFCVAIVEKSILDEGGTASNRQSVSSLETKIHKNLPDTCAKCNAEIYSYEETLDTCIINTHHKCGNQPINDFESSIQSFDGLGNGNISADSLNQSGSGASNKDQDKLNKENTEVIGKNDDASTESSKKVLSKTGEYQKEDPSDNVKEQNNEESKEDKTEGLNDGLEQKQKCDNKSEIETCSDETEKLQSDIQNKTDDQDNNFDTRSVKVGRSQSFLDEIQARKYLAKQIDPDDKTTHKPAFHSTVIENIWSSLPTSPSNVLQQVSYIPQQVTSMTSKAISNIRSSVSDKLNFVSGQTAPDSKSETSSDSADAQQKVDTAVSENDESSEKVCLRDKESVSMKKFVGDTSYDESFTKIDESSFIDKINEYIPGLDSSREDLHDGEITPNRKSQSVKTVWAKQEKLEKRESLAPKTGSTQDLVTELENVILETEVWVWGKNTKGQLGVGDMIDRATPHCVKLLNGKHVIKVAAGANHALALTSYSQVYSWGLNSFAQLGHSEDSSKPSRIKLMAGCYVWDIGAGNTYSIFLIDRTGFQPEVHYLGKHPSKDLYVPINKTSRLTMLTFLKQAGWIRSVVAGGDNCAVISCWSFSGHTATVFEFVATERRFYHYLSKIVSLLILQLQKSSFYTTLDVYPYKSTLQNLLCAFQKVTTLIGQSVTEFTRKVWHGDSILQTSFFCSYSKYTDEFKKYSIALGDMIAINGFDYLTKVGSSFFDKAVHLYQRILEEKVEKSANHSNGDDFNLLEKVSLNWDSLRHSINIEQSTAESTKLFWKDSNQQRLADALKIPSRRLIRDSKTHPLTLEGGGRFSTHIYLLFNDMFVHVYSSTFQVFHLDTLWVEATSGDNEKQQNSIIITSPEEKFTVLAQSPATKVNGEMKWKDGRSYVGNFKLGFQHGYGKLMIPQDDGSERVQQGNWKDGRLHGLGKVKYSNGDVYEGYFKEGERHGHGVYSQGKYTSNTASVYIGEWLSDKRNGYGVLDDILKGEGLIVTLDGMYFEGNFTHDKLTGFGLMLTDDNSSYEGEFSGITQLQGKGLLTMPTGDQIEGMFNGSWNEGLKINGTFNKCSTSPSVTEKKSSRIAIVSSKYYGKFSVKAERKWNDLFQNCHYILGYKGQGKPASEKAWEVVAVMVSKGKRRYLMSEKTKSRRSGVSYEDLEKIPPHNVGKLTVEKYHEIVTYLTKAFDATFHPLGKLMEGLVDVFRASYIGVGAHPRLLFHAVQEVKSCIDRLYKTVSILFPDLPANGGPLQIMSECKLRLSGLSSTDNMAGLFQRQTSCEDEEFEVVSAGGLLHPILLPKIYPPLFDLYALYNDREDEKYWERIQRLNKQGDMALMAYLGIEQKFWLIDENMFRDKKLSSLRDHCYLTAVDTLQQISTAFSPKEKLQVIHNTFIEITKSVQTTLGEDYMWCMDELFPIFQYVVVRAKIRHLGAEIHLIEDLMERYLENGELGIMFTTLYACYFQIHNEKLPSH</sequence>
<feature type="domain" description="VPS9" evidence="5">
    <location>
        <begin position="1521"/>
        <end position="1680"/>
    </location>
</feature>
<feature type="repeat" description="RCC1" evidence="3">
    <location>
        <begin position="696"/>
        <end position="745"/>
    </location>
</feature>
<evidence type="ECO:0000313" key="7">
    <source>
        <dbReference type="Proteomes" id="UP001217089"/>
    </source>
</evidence>
<dbReference type="PROSITE" id="PS00626">
    <property type="entry name" value="RCC1_2"/>
    <property type="match status" value="3"/>
</dbReference>
<dbReference type="Pfam" id="PF26202">
    <property type="entry name" value="HA_Alsin"/>
    <property type="match status" value="1"/>
</dbReference>
<dbReference type="InterPro" id="IPR057248">
    <property type="entry name" value="Alsin-like_PH"/>
</dbReference>
<evidence type="ECO:0000256" key="1">
    <source>
        <dbReference type="ARBA" id="ARBA00022658"/>
    </source>
</evidence>
<dbReference type="Gene3D" id="2.20.110.10">
    <property type="entry name" value="Histone H3 K4-specific methyltransferase SET7/9 N-terminal domain"/>
    <property type="match status" value="2"/>
</dbReference>
<dbReference type="SUPFAM" id="SSF50985">
    <property type="entry name" value="RCC1/BLIP-II"/>
    <property type="match status" value="2"/>
</dbReference>
<feature type="region of interest" description="Disordered" evidence="4">
    <location>
        <begin position="301"/>
        <end position="419"/>
    </location>
</feature>
<gene>
    <name evidence="6" type="ORF">KUTeg_001354</name>
</gene>
<dbReference type="SUPFAM" id="SSF109993">
    <property type="entry name" value="VPS9 domain"/>
    <property type="match status" value="1"/>
</dbReference>
<keyword evidence="2" id="KW-0677">Repeat</keyword>
<evidence type="ECO:0000313" key="6">
    <source>
        <dbReference type="EMBL" id="KAJ8319767.1"/>
    </source>
</evidence>
<protein>
    <recommendedName>
        <fullName evidence="5">VPS9 domain-containing protein</fullName>
    </recommendedName>
</protein>
<dbReference type="InterPro" id="IPR037191">
    <property type="entry name" value="VPS9_dom_sf"/>
</dbReference>
<accession>A0ABQ9FUX7</accession>
<dbReference type="Gene3D" id="1.20.1050.80">
    <property type="entry name" value="VPS9 domain"/>
    <property type="match status" value="1"/>
</dbReference>
<dbReference type="Proteomes" id="UP001217089">
    <property type="component" value="Unassembled WGS sequence"/>
</dbReference>
<dbReference type="PANTHER" id="PTHR46089">
    <property type="entry name" value="ALSIN HOMOLOG"/>
    <property type="match status" value="1"/>
</dbReference>
<dbReference type="Pfam" id="PF00415">
    <property type="entry name" value="RCC1"/>
    <property type="match status" value="4"/>
</dbReference>
<feature type="region of interest" description="Disordered" evidence="4">
    <location>
        <begin position="507"/>
        <end position="543"/>
    </location>
</feature>
<dbReference type="EMBL" id="JARBDR010000141">
    <property type="protein sequence ID" value="KAJ8319767.1"/>
    <property type="molecule type" value="Genomic_DNA"/>
</dbReference>
<dbReference type="Pfam" id="PF25389">
    <property type="entry name" value="DH_ALS2"/>
    <property type="match status" value="1"/>
</dbReference>
<feature type="compositionally biased region" description="Polar residues" evidence="4">
    <location>
        <begin position="301"/>
        <end position="315"/>
    </location>
</feature>
<dbReference type="SUPFAM" id="SSF82185">
    <property type="entry name" value="Histone H3 K4-specific methyltransferase SET7/9 N-terminal domain"/>
    <property type="match status" value="1"/>
</dbReference>
<keyword evidence="1" id="KW-0344">Guanine-nucleotide releasing factor</keyword>
<feature type="repeat" description="RCC1" evidence="3">
    <location>
        <begin position="54"/>
        <end position="107"/>
    </location>
</feature>
<dbReference type="PANTHER" id="PTHR46089:SF2">
    <property type="entry name" value="ALSIN HOMOLOG"/>
    <property type="match status" value="1"/>
</dbReference>
<name>A0ABQ9FUX7_TEGGR</name>
<organism evidence="6 7">
    <name type="scientific">Tegillarca granosa</name>
    <name type="common">Malaysian cockle</name>
    <name type="synonym">Anadara granosa</name>
    <dbReference type="NCBI Taxonomy" id="220873"/>
    <lineage>
        <taxon>Eukaryota</taxon>
        <taxon>Metazoa</taxon>
        <taxon>Spiralia</taxon>
        <taxon>Lophotrochozoa</taxon>
        <taxon>Mollusca</taxon>
        <taxon>Bivalvia</taxon>
        <taxon>Autobranchia</taxon>
        <taxon>Pteriomorphia</taxon>
        <taxon>Arcoida</taxon>
        <taxon>Arcoidea</taxon>
        <taxon>Arcidae</taxon>
        <taxon>Tegillarca</taxon>
    </lineage>
</organism>
<dbReference type="InterPro" id="IPR009091">
    <property type="entry name" value="RCC1/BLIP-II"/>
</dbReference>
<dbReference type="InterPro" id="IPR003123">
    <property type="entry name" value="VPS9"/>
</dbReference>
<feature type="repeat" description="RCC1" evidence="3">
    <location>
        <begin position="644"/>
        <end position="695"/>
    </location>
</feature>
<keyword evidence="7" id="KW-1185">Reference proteome</keyword>
<dbReference type="InterPro" id="IPR000408">
    <property type="entry name" value="Reg_chr_condens"/>
</dbReference>
<proteinExistence type="predicted"/>
<dbReference type="Pfam" id="PF02493">
    <property type="entry name" value="MORN"/>
    <property type="match status" value="4"/>
</dbReference>
<evidence type="ECO:0000259" key="5">
    <source>
        <dbReference type="PROSITE" id="PS51205"/>
    </source>
</evidence>
<dbReference type="PROSITE" id="PS50012">
    <property type="entry name" value="RCC1_3"/>
    <property type="match status" value="4"/>
</dbReference>
<reference evidence="6 7" key="1">
    <citation type="submission" date="2022-12" db="EMBL/GenBank/DDBJ databases">
        <title>Chromosome-level genome of Tegillarca granosa.</title>
        <authorList>
            <person name="Kim J."/>
        </authorList>
    </citation>
    <scope>NUCLEOTIDE SEQUENCE [LARGE SCALE GENOMIC DNA]</scope>
    <source>
        <strain evidence="6">Teg-2019</strain>
        <tissue evidence="6">Adductor muscle</tissue>
    </source>
</reference>
<dbReference type="PRINTS" id="PR00633">
    <property type="entry name" value="RCCNDNSATION"/>
</dbReference>
<dbReference type="InterPro" id="IPR003409">
    <property type="entry name" value="MORN"/>
</dbReference>
<feature type="compositionally biased region" description="Basic and acidic residues" evidence="4">
    <location>
        <begin position="349"/>
        <end position="411"/>
    </location>
</feature>
<feature type="compositionally biased region" description="Basic and acidic residues" evidence="4">
    <location>
        <begin position="316"/>
        <end position="334"/>
    </location>
</feature>
<evidence type="ECO:0000256" key="2">
    <source>
        <dbReference type="ARBA" id="ARBA00022737"/>
    </source>
</evidence>
<dbReference type="InterPro" id="IPR011993">
    <property type="entry name" value="PH-like_dom_sf"/>
</dbReference>
<feature type="repeat" description="RCC1" evidence="3">
    <location>
        <begin position="108"/>
        <end position="173"/>
    </location>
</feature>
<dbReference type="PROSITE" id="PS51205">
    <property type="entry name" value="VPS9"/>
    <property type="match status" value="1"/>
</dbReference>